<name>V6SPK4_9FLAO</name>
<dbReference type="AlphaFoldDB" id="V6SPK4"/>
<dbReference type="RefSeq" id="WP_023579357.1">
    <property type="nucleotide sequence ID" value="NZ_AVGG01000007.1"/>
</dbReference>
<reference evidence="1 2" key="1">
    <citation type="submission" date="2013-08" db="EMBL/GenBank/DDBJ databases">
        <title>Flavobacterium limnosediminis JC2902 genome sequencing.</title>
        <authorList>
            <person name="Lee K."/>
            <person name="Yi H."/>
            <person name="Park S."/>
            <person name="Chun J."/>
        </authorList>
    </citation>
    <scope>NUCLEOTIDE SEQUENCE [LARGE SCALE GENOMIC DNA]</scope>
    <source>
        <strain evidence="1 2">JC2902</strain>
    </source>
</reference>
<comment type="caution">
    <text evidence="1">The sequence shown here is derived from an EMBL/GenBank/DDBJ whole genome shotgun (WGS) entry which is preliminary data.</text>
</comment>
<accession>V6SPK4</accession>
<evidence type="ECO:0000313" key="1">
    <source>
        <dbReference type="EMBL" id="ESU28374.1"/>
    </source>
</evidence>
<gene>
    <name evidence="1" type="ORF">FLJC2902T_17250</name>
</gene>
<proteinExistence type="predicted"/>
<keyword evidence="2" id="KW-1185">Reference proteome</keyword>
<protein>
    <submittedName>
        <fullName evidence="1">Uncharacterized protein</fullName>
    </submittedName>
</protein>
<sequence length="127" mass="14319">MKKFNSKSEAFASQNFNPDDVKITGVPERHLKAAHAFINLCIAHDAVNPEFEPDYSDYRQDKYENIFEPGSPSGVGFSCSGCDRWNAGSLVGARLVSESREAGKHVAEICHEDYKEMMVYQRKIQTK</sequence>
<evidence type="ECO:0000313" key="2">
    <source>
        <dbReference type="Proteomes" id="UP000018004"/>
    </source>
</evidence>
<organism evidence="1 2">
    <name type="scientific">Flavobacterium limnosediminis JC2902</name>
    <dbReference type="NCBI Taxonomy" id="1341181"/>
    <lineage>
        <taxon>Bacteria</taxon>
        <taxon>Pseudomonadati</taxon>
        <taxon>Bacteroidota</taxon>
        <taxon>Flavobacteriia</taxon>
        <taxon>Flavobacteriales</taxon>
        <taxon>Flavobacteriaceae</taxon>
        <taxon>Flavobacterium</taxon>
    </lineage>
</organism>
<dbReference type="Proteomes" id="UP000018004">
    <property type="component" value="Unassembled WGS sequence"/>
</dbReference>
<dbReference type="STRING" id="1341181.FLJC2902T_17250"/>
<dbReference type="PATRIC" id="fig|1341181.4.peg.1699"/>
<dbReference type="OrthoDB" id="1038140at2"/>
<dbReference type="EMBL" id="AVGG01000007">
    <property type="protein sequence ID" value="ESU28374.1"/>
    <property type="molecule type" value="Genomic_DNA"/>
</dbReference>